<dbReference type="SMART" id="SM00223">
    <property type="entry name" value="APPLE"/>
    <property type="match status" value="1"/>
</dbReference>
<dbReference type="Pfam" id="PF00024">
    <property type="entry name" value="PAN_1"/>
    <property type="match status" value="1"/>
</dbReference>
<feature type="chain" id="PRO_5046334623" description="Apple domain-containing protein" evidence="5">
    <location>
        <begin position="17"/>
        <end position="744"/>
    </location>
</feature>
<keyword evidence="4" id="KW-1133">Transmembrane helix</keyword>
<dbReference type="InterPro" id="IPR000177">
    <property type="entry name" value="Apple"/>
</dbReference>
<evidence type="ECO:0000256" key="1">
    <source>
        <dbReference type="ARBA" id="ARBA00022737"/>
    </source>
</evidence>
<evidence type="ECO:0000256" key="4">
    <source>
        <dbReference type="SAM" id="Phobius"/>
    </source>
</evidence>
<keyword evidence="4" id="KW-0472">Membrane</keyword>
<keyword evidence="1" id="KW-0677">Repeat</keyword>
<dbReference type="InterPro" id="IPR003609">
    <property type="entry name" value="Pan_app"/>
</dbReference>
<proteinExistence type="predicted"/>
<reference evidence="7 8" key="1">
    <citation type="submission" date="2024-02" db="EMBL/GenBank/DDBJ databases">
        <authorList>
            <person name="Chen Y."/>
            <person name="Shah S."/>
            <person name="Dougan E. K."/>
            <person name="Thang M."/>
            <person name="Chan C."/>
        </authorList>
    </citation>
    <scope>NUCLEOTIDE SEQUENCE [LARGE SCALE GENOMIC DNA]</scope>
</reference>
<gene>
    <name evidence="7" type="ORF">CCMP2556_LOCUS51718</name>
</gene>
<evidence type="ECO:0000256" key="2">
    <source>
        <dbReference type="ARBA" id="ARBA00023157"/>
    </source>
</evidence>
<evidence type="ECO:0000256" key="5">
    <source>
        <dbReference type="SAM" id="SignalP"/>
    </source>
</evidence>
<protein>
    <recommendedName>
        <fullName evidence="6">Apple domain-containing protein</fullName>
    </recommendedName>
</protein>
<keyword evidence="2" id="KW-1015">Disulfide bond</keyword>
<dbReference type="Gene3D" id="3.50.4.10">
    <property type="entry name" value="Hepatocyte Growth Factor"/>
    <property type="match status" value="1"/>
</dbReference>
<keyword evidence="8" id="KW-1185">Reference proteome</keyword>
<organism evidence="7 8">
    <name type="scientific">Durusdinium trenchii</name>
    <dbReference type="NCBI Taxonomy" id="1381693"/>
    <lineage>
        <taxon>Eukaryota</taxon>
        <taxon>Sar</taxon>
        <taxon>Alveolata</taxon>
        <taxon>Dinophyceae</taxon>
        <taxon>Suessiales</taxon>
        <taxon>Symbiodiniaceae</taxon>
        <taxon>Durusdinium</taxon>
    </lineage>
</organism>
<dbReference type="Proteomes" id="UP001642484">
    <property type="component" value="Unassembled WGS sequence"/>
</dbReference>
<feature type="domain" description="Apple" evidence="6">
    <location>
        <begin position="39"/>
        <end position="110"/>
    </location>
</feature>
<evidence type="ECO:0000259" key="6">
    <source>
        <dbReference type="PROSITE" id="PS50948"/>
    </source>
</evidence>
<evidence type="ECO:0000313" key="8">
    <source>
        <dbReference type="Proteomes" id="UP001642484"/>
    </source>
</evidence>
<name>A0ABP0SGE5_9DINO</name>
<feature type="region of interest" description="Disordered" evidence="3">
    <location>
        <begin position="401"/>
        <end position="422"/>
    </location>
</feature>
<feature type="signal peptide" evidence="5">
    <location>
        <begin position="1"/>
        <end position="16"/>
    </location>
</feature>
<accession>A0ABP0SGE5</accession>
<feature type="compositionally biased region" description="Low complexity" evidence="3">
    <location>
        <begin position="695"/>
        <end position="707"/>
    </location>
</feature>
<keyword evidence="4" id="KW-0812">Transmembrane</keyword>
<feature type="region of interest" description="Disordered" evidence="3">
    <location>
        <begin position="671"/>
        <end position="711"/>
    </location>
</feature>
<feature type="compositionally biased region" description="Low complexity" evidence="3">
    <location>
        <begin position="402"/>
        <end position="411"/>
    </location>
</feature>
<feature type="region of interest" description="Disordered" evidence="3">
    <location>
        <begin position="623"/>
        <end position="658"/>
    </location>
</feature>
<feature type="transmembrane region" description="Helical" evidence="4">
    <location>
        <begin position="586"/>
        <end position="610"/>
    </location>
</feature>
<evidence type="ECO:0000256" key="3">
    <source>
        <dbReference type="SAM" id="MobiDB-lite"/>
    </source>
</evidence>
<evidence type="ECO:0000313" key="7">
    <source>
        <dbReference type="EMBL" id="CAK9111433.1"/>
    </source>
</evidence>
<keyword evidence="5" id="KW-0732">Signal</keyword>
<dbReference type="PROSITE" id="PS50948">
    <property type="entry name" value="PAN"/>
    <property type="match status" value="1"/>
</dbReference>
<sequence>MLRWALLIFTSVEVLALDGDGSTKANVARFPQAELIDGCFYKNARYFSPFSQRTNATTIYECQKKCVSTSEIKCLYFGFWPSTGVCYLAPADAAFTAYLSEGAYTGPAVCPEIPTVCTEIPTAAYPAASPEMSKMAWPMHMTPPKLSCWPKDFIGKRYKSCPTMTVVEDTATGWPGKCLGLREVLVPYGETCQSWCEKQIACSVWQEVEQKNPKQTLCYQTFWSPGYNCYARILDNGTEDLSFKPVRAQRIMHGEVRVLKKLSFVHIDGLKNVFDENYFAKHDDGVQACRTICYSDLGCQWWTYSRARGCYVEDISYQALPVPLTTASFQVFAREAKEVLDGEYIQHQCKELGYAAISSTQEIPSYTPPTSATTTTITTTEVTEAEPTTHAAATTQGLFVRPSAPSPSAASELNKPGHAQSSEGVTHVTASVMGVGALVVKGIDLNLVPSSIRSDLSQRYAALIATNTGLSRADVLDVNNKDGQVTLEPWQTGAPIVRRLQTTEPGFKAVFKLSDKGEESFAAAQQALTSERFYMEVQAETSQMLKHTLAGGQTPKVEAVLRKAQPSDSQPANAPPQGTSHANAELWLFILGFILVALIIAVLIWLFMGASVKKVSFTKKAETKQGQFRKLGDEEEPEYGQVSKAKKKDAAQSPTRRQIEEAEMRAVQLASRLSEEVDEDDVPPRSSQGLVSGSIITPQPIMTPQPQADLGIGNYATPMPAQYSSGQYQTPSLTPGYPAMRILR</sequence>
<comment type="caution">
    <text evidence="7">The sequence shown here is derived from an EMBL/GenBank/DDBJ whole genome shotgun (WGS) entry which is preliminary data.</text>
</comment>
<dbReference type="EMBL" id="CAXAMN010027561">
    <property type="protein sequence ID" value="CAK9111433.1"/>
    <property type="molecule type" value="Genomic_DNA"/>
</dbReference>